<keyword evidence="2" id="KW-1185">Reference proteome</keyword>
<gene>
    <name evidence="1" type="ORF">KSP39_PZI016792</name>
</gene>
<protein>
    <submittedName>
        <fullName evidence="1">Uncharacterized protein</fullName>
    </submittedName>
</protein>
<dbReference type="AlphaFoldDB" id="A0AAP0B666"/>
<evidence type="ECO:0000313" key="2">
    <source>
        <dbReference type="Proteomes" id="UP001418222"/>
    </source>
</evidence>
<organism evidence="1 2">
    <name type="scientific">Platanthera zijinensis</name>
    <dbReference type="NCBI Taxonomy" id="2320716"/>
    <lineage>
        <taxon>Eukaryota</taxon>
        <taxon>Viridiplantae</taxon>
        <taxon>Streptophyta</taxon>
        <taxon>Embryophyta</taxon>
        <taxon>Tracheophyta</taxon>
        <taxon>Spermatophyta</taxon>
        <taxon>Magnoliopsida</taxon>
        <taxon>Liliopsida</taxon>
        <taxon>Asparagales</taxon>
        <taxon>Orchidaceae</taxon>
        <taxon>Orchidoideae</taxon>
        <taxon>Orchideae</taxon>
        <taxon>Orchidinae</taxon>
        <taxon>Platanthera</taxon>
    </lineage>
</organism>
<accession>A0AAP0B666</accession>
<dbReference type="EMBL" id="JBBWWQ010000014">
    <property type="protein sequence ID" value="KAK8930614.1"/>
    <property type="molecule type" value="Genomic_DNA"/>
</dbReference>
<name>A0AAP0B666_9ASPA</name>
<dbReference type="Proteomes" id="UP001418222">
    <property type="component" value="Unassembled WGS sequence"/>
</dbReference>
<proteinExistence type="predicted"/>
<reference evidence="1 2" key="1">
    <citation type="journal article" date="2022" name="Nat. Plants">
        <title>Genomes of leafy and leafless Platanthera orchids illuminate the evolution of mycoheterotrophy.</title>
        <authorList>
            <person name="Li M.H."/>
            <person name="Liu K.W."/>
            <person name="Li Z."/>
            <person name="Lu H.C."/>
            <person name="Ye Q.L."/>
            <person name="Zhang D."/>
            <person name="Wang J.Y."/>
            <person name="Li Y.F."/>
            <person name="Zhong Z.M."/>
            <person name="Liu X."/>
            <person name="Yu X."/>
            <person name="Liu D.K."/>
            <person name="Tu X.D."/>
            <person name="Liu B."/>
            <person name="Hao Y."/>
            <person name="Liao X.Y."/>
            <person name="Jiang Y.T."/>
            <person name="Sun W.H."/>
            <person name="Chen J."/>
            <person name="Chen Y.Q."/>
            <person name="Ai Y."/>
            <person name="Zhai J.W."/>
            <person name="Wu S.S."/>
            <person name="Zhou Z."/>
            <person name="Hsiao Y.Y."/>
            <person name="Wu W.L."/>
            <person name="Chen Y.Y."/>
            <person name="Lin Y.F."/>
            <person name="Hsu J.L."/>
            <person name="Li C.Y."/>
            <person name="Wang Z.W."/>
            <person name="Zhao X."/>
            <person name="Zhong W.Y."/>
            <person name="Ma X.K."/>
            <person name="Ma L."/>
            <person name="Huang J."/>
            <person name="Chen G.Z."/>
            <person name="Huang M.Z."/>
            <person name="Huang L."/>
            <person name="Peng D.H."/>
            <person name="Luo Y.B."/>
            <person name="Zou S.Q."/>
            <person name="Chen S.P."/>
            <person name="Lan S."/>
            <person name="Tsai W.C."/>
            <person name="Van de Peer Y."/>
            <person name="Liu Z.J."/>
        </authorList>
    </citation>
    <scope>NUCLEOTIDE SEQUENCE [LARGE SCALE GENOMIC DNA]</scope>
    <source>
        <strain evidence="1">Lor287</strain>
    </source>
</reference>
<sequence>MDDIVLDSTEVKGLQSIDVSQSRNDFKSCNLSDSTNMISKRPFGEDVTVSTSDLEAEGTSIVGNNNNVLNYQLSFQSQNDDVGTEEVTGIGDGTISARTLFSCPVHGDSDLLGPHLHGTIATSTQIPYYGSTSFQSESSTPRTRSFALAITDSNLHCLVVIKRALN</sequence>
<evidence type="ECO:0000313" key="1">
    <source>
        <dbReference type="EMBL" id="KAK8930614.1"/>
    </source>
</evidence>
<comment type="caution">
    <text evidence="1">The sequence shown here is derived from an EMBL/GenBank/DDBJ whole genome shotgun (WGS) entry which is preliminary data.</text>
</comment>